<feature type="region of interest" description="Disordered" evidence="1">
    <location>
        <begin position="1"/>
        <end position="26"/>
    </location>
</feature>
<accession>A0AAP0AU76</accession>
<dbReference type="Proteomes" id="UP001418222">
    <property type="component" value="Unassembled WGS sequence"/>
</dbReference>
<evidence type="ECO:0000313" key="3">
    <source>
        <dbReference type="Proteomes" id="UP001418222"/>
    </source>
</evidence>
<gene>
    <name evidence="2" type="ORF">KSP39_PZI024142</name>
</gene>
<organism evidence="2 3">
    <name type="scientific">Platanthera zijinensis</name>
    <dbReference type="NCBI Taxonomy" id="2320716"/>
    <lineage>
        <taxon>Eukaryota</taxon>
        <taxon>Viridiplantae</taxon>
        <taxon>Streptophyta</taxon>
        <taxon>Embryophyta</taxon>
        <taxon>Tracheophyta</taxon>
        <taxon>Spermatophyta</taxon>
        <taxon>Magnoliopsida</taxon>
        <taxon>Liliopsida</taxon>
        <taxon>Asparagales</taxon>
        <taxon>Orchidaceae</taxon>
        <taxon>Orchidoideae</taxon>
        <taxon>Orchideae</taxon>
        <taxon>Orchidinae</taxon>
        <taxon>Platanthera</taxon>
    </lineage>
</organism>
<dbReference type="EMBL" id="JBBWWQ010000021">
    <property type="protein sequence ID" value="KAK8914590.1"/>
    <property type="molecule type" value="Genomic_DNA"/>
</dbReference>
<sequence length="272" mass="30650">MLSGDLQPHPGGLRPPTHGLRPLTHGLRPHTHGLRPCLMHRRGAYDRVENITYSDIEARERKPFLVTTTSSGVILANELDLRKLSMSFDEVILYSFPATFCFIHSLLKSTLFAFMDECNNQSLKILEIISTGVLSRLILKEKIENFPSAPGLVASVTSAVGHRLIDWMRLALRQSYQNKSQLPKTYRCTRAFCRPTRLPKQVLFPYRRKGKGKGKMHHQLLIREPLVVPKLHAASNAYNDIAATGARTPKSLRALASSHSPLWALLAHWLCC</sequence>
<name>A0AAP0AU76_9ASPA</name>
<protein>
    <submittedName>
        <fullName evidence="2">CMP-sialic acid transporter 4</fullName>
    </submittedName>
</protein>
<evidence type="ECO:0000256" key="1">
    <source>
        <dbReference type="SAM" id="MobiDB-lite"/>
    </source>
</evidence>
<reference evidence="2 3" key="1">
    <citation type="journal article" date="2022" name="Nat. Plants">
        <title>Genomes of leafy and leafless Platanthera orchids illuminate the evolution of mycoheterotrophy.</title>
        <authorList>
            <person name="Li M.H."/>
            <person name="Liu K.W."/>
            <person name="Li Z."/>
            <person name="Lu H.C."/>
            <person name="Ye Q.L."/>
            <person name="Zhang D."/>
            <person name="Wang J.Y."/>
            <person name="Li Y.F."/>
            <person name="Zhong Z.M."/>
            <person name="Liu X."/>
            <person name="Yu X."/>
            <person name="Liu D.K."/>
            <person name="Tu X.D."/>
            <person name="Liu B."/>
            <person name="Hao Y."/>
            <person name="Liao X.Y."/>
            <person name="Jiang Y.T."/>
            <person name="Sun W.H."/>
            <person name="Chen J."/>
            <person name="Chen Y.Q."/>
            <person name="Ai Y."/>
            <person name="Zhai J.W."/>
            <person name="Wu S.S."/>
            <person name="Zhou Z."/>
            <person name="Hsiao Y.Y."/>
            <person name="Wu W.L."/>
            <person name="Chen Y.Y."/>
            <person name="Lin Y.F."/>
            <person name="Hsu J.L."/>
            <person name="Li C.Y."/>
            <person name="Wang Z.W."/>
            <person name="Zhao X."/>
            <person name="Zhong W.Y."/>
            <person name="Ma X.K."/>
            <person name="Ma L."/>
            <person name="Huang J."/>
            <person name="Chen G.Z."/>
            <person name="Huang M.Z."/>
            <person name="Huang L."/>
            <person name="Peng D.H."/>
            <person name="Luo Y.B."/>
            <person name="Zou S.Q."/>
            <person name="Chen S.P."/>
            <person name="Lan S."/>
            <person name="Tsai W.C."/>
            <person name="Van de Peer Y."/>
            <person name="Liu Z.J."/>
        </authorList>
    </citation>
    <scope>NUCLEOTIDE SEQUENCE [LARGE SCALE GENOMIC DNA]</scope>
    <source>
        <strain evidence="2">Lor287</strain>
    </source>
</reference>
<evidence type="ECO:0000313" key="2">
    <source>
        <dbReference type="EMBL" id="KAK8914590.1"/>
    </source>
</evidence>
<keyword evidence="3" id="KW-1185">Reference proteome</keyword>
<proteinExistence type="predicted"/>
<dbReference type="AlphaFoldDB" id="A0AAP0AU76"/>
<comment type="caution">
    <text evidence="2">The sequence shown here is derived from an EMBL/GenBank/DDBJ whole genome shotgun (WGS) entry which is preliminary data.</text>
</comment>